<keyword evidence="1" id="KW-0378">Hydrolase</keyword>
<dbReference type="GO" id="GO:0016787">
    <property type="term" value="F:hydrolase activity"/>
    <property type="evidence" value="ECO:0007669"/>
    <property type="project" value="UniProtKB-KW"/>
</dbReference>
<dbReference type="SUPFAM" id="SSF52540">
    <property type="entry name" value="P-loop containing nucleoside triphosphate hydrolases"/>
    <property type="match status" value="1"/>
</dbReference>
<dbReference type="InterPro" id="IPR027417">
    <property type="entry name" value="P-loop_NTPase"/>
</dbReference>
<dbReference type="InterPro" id="IPR001650">
    <property type="entry name" value="Helicase_C-like"/>
</dbReference>
<evidence type="ECO:0000259" key="3">
    <source>
        <dbReference type="Pfam" id="PF00271"/>
    </source>
</evidence>
<dbReference type="EMBL" id="HBUF01200556">
    <property type="protein sequence ID" value="CAG6661728.1"/>
    <property type="molecule type" value="Transcribed_RNA"/>
</dbReference>
<dbReference type="InterPro" id="IPR049730">
    <property type="entry name" value="SNF2/RAD54-like_C"/>
</dbReference>
<feature type="domain" description="Helicase C-terminal" evidence="3">
    <location>
        <begin position="182"/>
        <end position="260"/>
    </location>
</feature>
<dbReference type="Gene3D" id="3.40.50.300">
    <property type="entry name" value="P-loop containing nucleotide triphosphate hydrolases"/>
    <property type="match status" value="1"/>
</dbReference>
<sequence>MDTPLVKDMDTPLVKDMDTPLVTDMNTPLVKDMNTPLVKDMDSPLVKDMDTPLVKDMVSRKRKADSIDLDESSSSSGSSRKRRKCSENALRHMTLFDSSDESWDDEKFEEYYQTVHMNTPTSVVPPANPDEIKFLHNYKLSNISMCLRKIINHPYLVKKPFKEINGVKEMVTDENIITKCGKMIVLNQLLAKLKETNHKVLVFSTMTKALDMIEEMCILKDYQYYRLDGTVNNELRNKSIDDFNNPKTGWSVFLISTRAGMNKFIFSLALDSLT</sequence>
<accession>A0A8D8S2F4</accession>
<evidence type="ECO:0000256" key="2">
    <source>
        <dbReference type="SAM" id="MobiDB-lite"/>
    </source>
</evidence>
<dbReference type="AlphaFoldDB" id="A0A8D8S2F4"/>
<name>A0A8D8S2F4_9HEMI</name>
<proteinExistence type="predicted"/>
<protein>
    <submittedName>
        <fullName evidence="4">Probable global transcription activator SNF2L1</fullName>
    </submittedName>
</protein>
<reference evidence="4" key="1">
    <citation type="submission" date="2021-05" db="EMBL/GenBank/DDBJ databases">
        <authorList>
            <person name="Alioto T."/>
            <person name="Alioto T."/>
            <person name="Gomez Garrido J."/>
        </authorList>
    </citation>
    <scope>NUCLEOTIDE SEQUENCE</scope>
</reference>
<evidence type="ECO:0000256" key="1">
    <source>
        <dbReference type="ARBA" id="ARBA00022801"/>
    </source>
</evidence>
<feature type="region of interest" description="Disordered" evidence="2">
    <location>
        <begin position="57"/>
        <end position="85"/>
    </location>
</feature>
<dbReference type="EMBL" id="HBUF01200559">
    <property type="protein sequence ID" value="CAG6661731.1"/>
    <property type="molecule type" value="Transcribed_RNA"/>
</dbReference>
<dbReference type="Pfam" id="PF00271">
    <property type="entry name" value="Helicase_C"/>
    <property type="match status" value="1"/>
</dbReference>
<dbReference type="CDD" id="cd18793">
    <property type="entry name" value="SF2_C_SNF"/>
    <property type="match status" value="1"/>
</dbReference>
<evidence type="ECO:0000313" key="4">
    <source>
        <dbReference type="EMBL" id="CAG6661731.1"/>
    </source>
</evidence>
<organism evidence="4">
    <name type="scientific">Cacopsylla melanoneura</name>
    <dbReference type="NCBI Taxonomy" id="428564"/>
    <lineage>
        <taxon>Eukaryota</taxon>
        <taxon>Metazoa</taxon>
        <taxon>Ecdysozoa</taxon>
        <taxon>Arthropoda</taxon>
        <taxon>Hexapoda</taxon>
        <taxon>Insecta</taxon>
        <taxon>Pterygota</taxon>
        <taxon>Neoptera</taxon>
        <taxon>Paraneoptera</taxon>
        <taxon>Hemiptera</taxon>
        <taxon>Sternorrhyncha</taxon>
        <taxon>Psylloidea</taxon>
        <taxon>Psyllidae</taxon>
        <taxon>Psyllinae</taxon>
        <taxon>Cacopsylla</taxon>
    </lineage>
</organism>
<dbReference type="PANTHER" id="PTHR10799">
    <property type="entry name" value="SNF2/RAD54 HELICASE FAMILY"/>
    <property type="match status" value="1"/>
</dbReference>